<evidence type="ECO:0000313" key="8">
    <source>
        <dbReference type="Proteomes" id="UP000054359"/>
    </source>
</evidence>
<evidence type="ECO:0000256" key="1">
    <source>
        <dbReference type="ARBA" id="ARBA00004141"/>
    </source>
</evidence>
<evidence type="ECO:0000256" key="2">
    <source>
        <dbReference type="ARBA" id="ARBA00022448"/>
    </source>
</evidence>
<dbReference type="OMA" id="WILLTSC"/>
<dbReference type="EMBL" id="KK122188">
    <property type="protein sequence ID" value="KFM82172.1"/>
    <property type="molecule type" value="Genomic_DNA"/>
</dbReference>
<organism evidence="7 8">
    <name type="scientific">Stegodyphus mimosarum</name>
    <name type="common">African social velvet spider</name>
    <dbReference type="NCBI Taxonomy" id="407821"/>
    <lineage>
        <taxon>Eukaryota</taxon>
        <taxon>Metazoa</taxon>
        <taxon>Ecdysozoa</taxon>
        <taxon>Arthropoda</taxon>
        <taxon>Chelicerata</taxon>
        <taxon>Arachnida</taxon>
        <taxon>Araneae</taxon>
        <taxon>Araneomorphae</taxon>
        <taxon>Entelegynae</taxon>
        <taxon>Eresoidea</taxon>
        <taxon>Eresidae</taxon>
        <taxon>Stegodyphus</taxon>
    </lineage>
</organism>
<dbReference type="PANTHER" id="PTHR43385:SF1">
    <property type="entry name" value="RIBOFLAVIN TRANSPORTER RIBJ"/>
    <property type="match status" value="1"/>
</dbReference>
<evidence type="ECO:0000313" key="7">
    <source>
        <dbReference type="EMBL" id="KFM82172.1"/>
    </source>
</evidence>
<feature type="transmembrane region" description="Helical" evidence="6">
    <location>
        <begin position="88"/>
        <end position="107"/>
    </location>
</feature>
<keyword evidence="3 6" id="KW-0812">Transmembrane</keyword>
<dbReference type="PANTHER" id="PTHR43385">
    <property type="entry name" value="RIBOFLAVIN TRANSPORTER RIBJ"/>
    <property type="match status" value="1"/>
</dbReference>
<dbReference type="OrthoDB" id="6415945at2759"/>
<keyword evidence="5 6" id="KW-0472">Membrane</keyword>
<dbReference type="InterPro" id="IPR036259">
    <property type="entry name" value="MFS_trans_sf"/>
</dbReference>
<proteinExistence type="predicted"/>
<evidence type="ECO:0000256" key="4">
    <source>
        <dbReference type="ARBA" id="ARBA00022989"/>
    </source>
</evidence>
<dbReference type="SUPFAM" id="SSF103473">
    <property type="entry name" value="MFS general substrate transporter"/>
    <property type="match status" value="1"/>
</dbReference>
<keyword evidence="4 6" id="KW-1133">Transmembrane helix</keyword>
<dbReference type="InterPro" id="IPR052983">
    <property type="entry name" value="MFS_Riboflavin_Transporter"/>
</dbReference>
<dbReference type="Gene3D" id="1.20.1250.20">
    <property type="entry name" value="MFS general substrate transporter like domains"/>
    <property type="match status" value="1"/>
</dbReference>
<feature type="transmembrane region" description="Helical" evidence="6">
    <location>
        <begin position="179"/>
        <end position="197"/>
    </location>
</feature>
<dbReference type="AlphaFoldDB" id="A0A087UXT3"/>
<feature type="non-terminal residue" evidence="7">
    <location>
        <position position="247"/>
    </location>
</feature>
<feature type="transmembrane region" description="Helical" evidence="6">
    <location>
        <begin position="50"/>
        <end position="76"/>
    </location>
</feature>
<evidence type="ECO:0000256" key="6">
    <source>
        <dbReference type="SAM" id="Phobius"/>
    </source>
</evidence>
<evidence type="ECO:0000256" key="5">
    <source>
        <dbReference type="ARBA" id="ARBA00023136"/>
    </source>
</evidence>
<reference evidence="7 8" key="1">
    <citation type="submission" date="2013-11" db="EMBL/GenBank/DDBJ databases">
        <title>Genome sequencing of Stegodyphus mimosarum.</title>
        <authorList>
            <person name="Bechsgaard J."/>
        </authorList>
    </citation>
    <scope>NUCLEOTIDE SEQUENCE [LARGE SCALE GENOMIC DNA]</scope>
</reference>
<keyword evidence="2" id="KW-0813">Transport</keyword>
<sequence>METCESYVSLSAWMHSQDTSNTIPAQKSNEQLDKLWYHIKAAISLHTNPLFLLISLCRGVHVLSFMSILIAVVDFGMDKGLTEMDGKYLLAAVSGGDLFGCLCLGWITDHGFISLKNYMLTTMILQGANSYFMPFIKRKGMILGGMFLYSALQGSAFVRHPILIHKYVKSHETSTGITCINIFSGLIGFTVPSYIGYFRDILGSYDGLFYSNSLICTSVGLLWVFEPLVRRCSSALRHMDYENLPSN</sequence>
<dbReference type="Proteomes" id="UP000054359">
    <property type="component" value="Unassembled WGS sequence"/>
</dbReference>
<feature type="transmembrane region" description="Helical" evidence="6">
    <location>
        <begin position="209"/>
        <end position="229"/>
    </location>
</feature>
<accession>A0A087UXT3</accession>
<comment type="subcellular location">
    <subcellularLocation>
        <location evidence="1">Membrane</location>
        <topology evidence="1">Multi-pass membrane protein</topology>
    </subcellularLocation>
</comment>
<evidence type="ECO:0000256" key="3">
    <source>
        <dbReference type="ARBA" id="ARBA00022692"/>
    </source>
</evidence>
<gene>
    <name evidence="7" type="ORF">X975_03534</name>
</gene>
<keyword evidence="8" id="KW-1185">Reference proteome</keyword>
<feature type="transmembrane region" description="Helical" evidence="6">
    <location>
        <begin position="140"/>
        <end position="158"/>
    </location>
</feature>
<dbReference type="GO" id="GO:0016020">
    <property type="term" value="C:membrane"/>
    <property type="evidence" value="ECO:0007669"/>
    <property type="project" value="UniProtKB-SubCell"/>
</dbReference>
<name>A0A087UXT3_STEMI</name>
<protein>
    <submittedName>
        <fullName evidence="7">Uncharacterized protein</fullName>
    </submittedName>
</protein>